<accession>A0ABP0X595</accession>
<proteinExistence type="predicted"/>
<evidence type="ECO:0000313" key="1">
    <source>
        <dbReference type="EMBL" id="CAK9274254.1"/>
    </source>
</evidence>
<organism evidence="1 2">
    <name type="scientific">Sphagnum jensenii</name>
    <dbReference type="NCBI Taxonomy" id="128206"/>
    <lineage>
        <taxon>Eukaryota</taxon>
        <taxon>Viridiplantae</taxon>
        <taxon>Streptophyta</taxon>
        <taxon>Embryophyta</taxon>
        <taxon>Bryophyta</taxon>
        <taxon>Sphagnophytina</taxon>
        <taxon>Sphagnopsida</taxon>
        <taxon>Sphagnales</taxon>
        <taxon>Sphagnaceae</taxon>
        <taxon>Sphagnum</taxon>
    </lineage>
</organism>
<sequence>MVASAAAAAVAVVSSCLSPPPLPRASAFFPSPHCHPVHCKLTCYNFICCSTSVGGWHWSKLRESYMCGGMEEASSTSSRNHQLRKKFVAEGGAGARRLLYGEAETYVLIEPGEDEQFVTLEELQEKLKTWLEQWPGKELPPDLVQYDSIEDAVEYLVTSVCELELGGGQGSIQWFEVRLDQVRRMSILPPL</sequence>
<dbReference type="EMBL" id="OZ020101">
    <property type="protein sequence ID" value="CAK9274254.1"/>
    <property type="molecule type" value="Genomic_DNA"/>
</dbReference>
<reference evidence="1" key="1">
    <citation type="submission" date="2024-02" db="EMBL/GenBank/DDBJ databases">
        <authorList>
            <consortium name="ELIXIR-Norway"/>
            <consortium name="Elixir Norway"/>
        </authorList>
    </citation>
    <scope>NUCLEOTIDE SEQUENCE</scope>
</reference>
<name>A0ABP0X595_9BRYO</name>
<dbReference type="Proteomes" id="UP001497444">
    <property type="component" value="Chromosome 6"/>
</dbReference>
<evidence type="ECO:0000313" key="2">
    <source>
        <dbReference type="Proteomes" id="UP001497444"/>
    </source>
</evidence>
<dbReference type="Pfam" id="PF12095">
    <property type="entry name" value="CRR7"/>
    <property type="match status" value="1"/>
</dbReference>
<gene>
    <name evidence="1" type="ORF">CSSPJE1EN1_LOCUS19732</name>
</gene>
<dbReference type="PANTHER" id="PTHR36803">
    <property type="entry name" value="PROTEIN CHLORORESPIRATORY REDUCTION 7, CHLOROPLASTIC"/>
    <property type="match status" value="1"/>
</dbReference>
<keyword evidence="2" id="KW-1185">Reference proteome</keyword>
<dbReference type="PANTHER" id="PTHR36803:SF1">
    <property type="entry name" value="PROTEIN CHLORORESPIRATORY REDUCTION 7, CHLOROPLASTIC"/>
    <property type="match status" value="1"/>
</dbReference>
<dbReference type="InterPro" id="IPR038150">
    <property type="entry name" value="CRR7-like_sf"/>
</dbReference>
<evidence type="ECO:0008006" key="3">
    <source>
        <dbReference type="Google" id="ProtNLM"/>
    </source>
</evidence>
<dbReference type="Gene3D" id="3.90.940.40">
    <property type="entry name" value="Protein CHLORORESPIRATORY REDUCTION 7"/>
    <property type="match status" value="1"/>
</dbReference>
<protein>
    <recommendedName>
        <fullName evidence="3">Chlororespiratory reduction 7</fullName>
    </recommendedName>
</protein>
<dbReference type="InterPro" id="IPR021954">
    <property type="entry name" value="CRR7"/>
</dbReference>